<feature type="modified residue" description="4-aspartylphosphate" evidence="8">
    <location>
        <position position="1175"/>
    </location>
</feature>
<comment type="catalytic activity">
    <reaction evidence="1">
        <text>ATP + protein L-histidine = ADP + protein N-phospho-L-histidine.</text>
        <dbReference type="EC" id="2.7.13.3"/>
    </reaction>
</comment>
<keyword evidence="9" id="KW-0812">Transmembrane</keyword>
<evidence type="ECO:0000256" key="6">
    <source>
        <dbReference type="ARBA" id="ARBA00023015"/>
    </source>
</evidence>
<dbReference type="Gene3D" id="2.60.40.10">
    <property type="entry name" value="Immunoglobulins"/>
    <property type="match status" value="1"/>
</dbReference>
<dbReference type="Gene3D" id="2.130.10.10">
    <property type="entry name" value="YVTN repeat-like/Quinoprotein amine dehydrogenase"/>
    <property type="match status" value="3"/>
</dbReference>
<dbReference type="EC" id="2.7.13.3" evidence="2"/>
<protein>
    <recommendedName>
        <fullName evidence="2">histidine kinase</fullName>
        <ecNumber evidence="2">2.7.13.3</ecNumber>
    </recommendedName>
</protein>
<organism evidence="13 14">
    <name type="scientific">Lutibacter oricola</name>
    <dbReference type="NCBI Taxonomy" id="762486"/>
    <lineage>
        <taxon>Bacteria</taxon>
        <taxon>Pseudomonadati</taxon>
        <taxon>Bacteroidota</taxon>
        <taxon>Flavobacteriia</taxon>
        <taxon>Flavobacteriales</taxon>
        <taxon>Flavobacteriaceae</taxon>
        <taxon>Lutibacter</taxon>
    </lineage>
</organism>
<dbReference type="PROSITE" id="PS01124">
    <property type="entry name" value="HTH_ARAC_FAMILY_2"/>
    <property type="match status" value="1"/>
</dbReference>
<gene>
    <name evidence="13" type="ORF">SAMN05444411_101412</name>
</gene>
<evidence type="ECO:0000259" key="10">
    <source>
        <dbReference type="PROSITE" id="PS01124"/>
    </source>
</evidence>
<dbReference type="SMART" id="SM00388">
    <property type="entry name" value="HisKA"/>
    <property type="match status" value="1"/>
</dbReference>
<feature type="transmembrane region" description="Helical" evidence="9">
    <location>
        <begin position="809"/>
        <end position="831"/>
    </location>
</feature>
<evidence type="ECO:0000256" key="4">
    <source>
        <dbReference type="ARBA" id="ARBA00022679"/>
    </source>
</evidence>
<evidence type="ECO:0000256" key="1">
    <source>
        <dbReference type="ARBA" id="ARBA00000085"/>
    </source>
</evidence>
<keyword evidence="9" id="KW-1133">Transmembrane helix</keyword>
<evidence type="ECO:0000256" key="7">
    <source>
        <dbReference type="ARBA" id="ARBA00023163"/>
    </source>
</evidence>
<dbReference type="Gene3D" id="1.10.287.130">
    <property type="match status" value="1"/>
</dbReference>
<evidence type="ECO:0000256" key="3">
    <source>
        <dbReference type="ARBA" id="ARBA00022553"/>
    </source>
</evidence>
<dbReference type="InterPro" id="IPR011110">
    <property type="entry name" value="Reg_prop"/>
</dbReference>
<dbReference type="InterPro" id="IPR011123">
    <property type="entry name" value="Y_Y_Y"/>
</dbReference>
<dbReference type="Gene3D" id="1.10.10.60">
    <property type="entry name" value="Homeodomain-like"/>
    <property type="match status" value="1"/>
</dbReference>
<reference evidence="13 14" key="1">
    <citation type="submission" date="2016-10" db="EMBL/GenBank/DDBJ databases">
        <authorList>
            <person name="de Groot N.N."/>
        </authorList>
    </citation>
    <scope>NUCLEOTIDE SEQUENCE [LARGE SCALE GENOMIC DNA]</scope>
    <source>
        <strain evidence="13 14">DSM 24956</strain>
    </source>
</reference>
<keyword evidence="5 13" id="KW-0418">Kinase</keyword>
<feature type="domain" description="Response regulatory" evidence="12">
    <location>
        <begin position="1127"/>
        <end position="1242"/>
    </location>
</feature>
<dbReference type="Gene3D" id="3.40.50.2300">
    <property type="match status" value="1"/>
</dbReference>
<dbReference type="InterPro" id="IPR009057">
    <property type="entry name" value="Homeodomain-like_sf"/>
</dbReference>
<dbReference type="Pfam" id="PF07494">
    <property type="entry name" value="Reg_prop"/>
    <property type="match status" value="3"/>
</dbReference>
<dbReference type="CDD" id="cd00082">
    <property type="entry name" value="HisKA"/>
    <property type="match status" value="1"/>
</dbReference>
<dbReference type="SMART" id="SM00448">
    <property type="entry name" value="REC"/>
    <property type="match status" value="1"/>
</dbReference>
<dbReference type="PANTHER" id="PTHR43547">
    <property type="entry name" value="TWO-COMPONENT HISTIDINE KINASE"/>
    <property type="match status" value="1"/>
</dbReference>
<keyword evidence="6" id="KW-0805">Transcription regulation</keyword>
<dbReference type="STRING" id="762486.SAMN05444411_101412"/>
<dbReference type="SUPFAM" id="SSF63829">
    <property type="entry name" value="Calcium-dependent phosphotriesterase"/>
    <property type="match status" value="2"/>
</dbReference>
<keyword evidence="14" id="KW-1185">Reference proteome</keyword>
<dbReference type="SMART" id="SM00387">
    <property type="entry name" value="HATPase_c"/>
    <property type="match status" value="1"/>
</dbReference>
<dbReference type="Pfam" id="PF00512">
    <property type="entry name" value="HisKA"/>
    <property type="match status" value="1"/>
</dbReference>
<dbReference type="GO" id="GO:0000155">
    <property type="term" value="F:phosphorelay sensor kinase activity"/>
    <property type="evidence" value="ECO:0007669"/>
    <property type="project" value="InterPro"/>
</dbReference>
<dbReference type="InterPro" id="IPR004358">
    <property type="entry name" value="Sig_transdc_His_kin-like_C"/>
</dbReference>
<dbReference type="FunFam" id="3.30.565.10:FF:000006">
    <property type="entry name" value="Sensor histidine kinase WalK"/>
    <property type="match status" value="1"/>
</dbReference>
<keyword evidence="7" id="KW-0804">Transcription</keyword>
<dbReference type="SUPFAM" id="SSF46689">
    <property type="entry name" value="Homeodomain-like"/>
    <property type="match status" value="1"/>
</dbReference>
<dbReference type="OrthoDB" id="9809670at2"/>
<dbReference type="PROSITE" id="PS50110">
    <property type="entry name" value="RESPONSE_REGULATORY"/>
    <property type="match status" value="1"/>
</dbReference>
<keyword evidence="3 8" id="KW-0597">Phosphoprotein</keyword>
<evidence type="ECO:0000259" key="11">
    <source>
        <dbReference type="PROSITE" id="PS50109"/>
    </source>
</evidence>
<evidence type="ECO:0000259" key="12">
    <source>
        <dbReference type="PROSITE" id="PS50110"/>
    </source>
</evidence>
<dbReference type="Pfam" id="PF07495">
    <property type="entry name" value="Y_Y_Y"/>
    <property type="match status" value="1"/>
</dbReference>
<dbReference type="InterPro" id="IPR003661">
    <property type="entry name" value="HisK_dim/P_dom"/>
</dbReference>
<dbReference type="InterPro" id="IPR005467">
    <property type="entry name" value="His_kinase_dom"/>
</dbReference>
<dbReference type="InterPro" id="IPR003594">
    <property type="entry name" value="HATPase_dom"/>
</dbReference>
<dbReference type="GO" id="GO:0003700">
    <property type="term" value="F:DNA-binding transcription factor activity"/>
    <property type="evidence" value="ECO:0007669"/>
    <property type="project" value="InterPro"/>
</dbReference>
<sequence>MLKHIYKLFFLIVFSICGLFAQNRKLEYSLKLTISEGLAHNGITTLFEDSKGYLWIGTYDGLNKYDGYQLKTFKNTIDKNILVSNRVREINQDKKGNLWIGTDEGITIYNYSEEKFKNLYSSKFKNKTASGPIVRSIIINNDNGLVVCATEKDGVLVFNDDYNFLKQYVPPRSFSKEEILFHHGIELKNGNYLYSTSIGLIQFNYKTKKFKQILKETIKFSKSVSRVDNNTLLVTKSQGACFVDFEFNKKEYTFKSKQVKFKSEQLNSSLIDSVGNLWLGTLNNGIIHVNDVNSLKNNRKIKQAVFKNKVKSLRTSCIIPGINKSCWVGTFNEGLFKFELNENPFKKYSVEMGLENGVKSNFINNISVIDNSKVMISASRGGIGIFNTTHQKFKELPFNLSEKDFLVSGAAFVDSKKNTWLRVGNGLGISRVRRGSRTVERVEASEGNSLIKHIQPRSYAEDKYGNIWIGGYSGLHKISVNKKGDVTKIESLNAHPIFKTNQLDLVRYVYVDPSYEFLWIGADSSGLFRISLDNKKPLDELVVKHFVNDKNNKFSISSNFVTSIIRLPNEELWIGTEGGGICKVLESDTEPKFIPFSEKHGLSNNVVKSILYDEEHNLWISTNVGLNKFNTKDNSFRRFSKFDGLPFEDFWFSSARLNNGYMLFSGLDGLCYFNTKDISNRETLPKIEFEEISIFNKPISPKDTLNDRVLLDKRLNELNKITLKHNENVFSVKLTSLHFSNPENHFIKYRLLPINEEWIEVPSSQQYAQYNGLPPGEYKLSVMASNSLNNWTKPRELSIIIKPPFWRTIWAYILYFILGALLIYTVGYFILRFQSLNHNLEIEQLEKNNVKEMNAAKLRFFSNISHEIKTPITLISGPVSILLERFKNNADVKPKLELVQRQSKKISQLIDQVHDFQRADANLLKMNYTTFCFNSFLQNLVSDFNFMAKNDKKTLKLVTNNDQVYVSADKDKLEKILNNLINNAFKYTKTGDLIKINYFQKNNNLTVVVADTGKGIDSDDLPHVFERFYQSHIKHESFTGGSGIGLAFSKRLVDMHYGYIKVDSEVKKGSKFTVCLPIITTQTEDSQQENELKILTAENEVEAPEPQLIDSVNIESIKVDGRFSDSQIFFAEDNTDMRLFVSSVLSNFFKVKTFTNGQECLDAMENEWPDIVLSDVQMPELNGFELCKRIKTDIKTSHIPVVLLTALTAIDDQIHGLSDGADAYIKKPFNVQHLVTRVETLLRNRKKLRERFQIEFPLTLEKDSEAIKDNVFLEKLYNLMAENLDNQEIDFNDLAKKLYLNRTHFYQKVKALTNQTPFELLKMYRLKKAAEFLVQKKLSVNEVYIMTGFKSRTHFSKLFKEKYNVTPGKYASKKKSNLNN</sequence>
<dbReference type="InterPro" id="IPR018060">
    <property type="entry name" value="HTH_AraC"/>
</dbReference>
<evidence type="ECO:0000256" key="2">
    <source>
        <dbReference type="ARBA" id="ARBA00012438"/>
    </source>
</evidence>
<dbReference type="SUPFAM" id="SSF47384">
    <property type="entry name" value="Homodimeric domain of signal transducing histidine kinase"/>
    <property type="match status" value="1"/>
</dbReference>
<dbReference type="InterPro" id="IPR036097">
    <property type="entry name" value="HisK_dim/P_sf"/>
</dbReference>
<accession>A0A1H2S9R4</accession>
<dbReference type="Gene3D" id="3.30.565.10">
    <property type="entry name" value="Histidine kinase-like ATPase, C-terminal domain"/>
    <property type="match status" value="1"/>
</dbReference>
<dbReference type="InterPro" id="IPR011006">
    <property type="entry name" value="CheY-like_superfamily"/>
</dbReference>
<dbReference type="InterPro" id="IPR001789">
    <property type="entry name" value="Sig_transdc_resp-reg_receiver"/>
</dbReference>
<dbReference type="Pfam" id="PF00072">
    <property type="entry name" value="Response_reg"/>
    <property type="match status" value="1"/>
</dbReference>
<evidence type="ECO:0000256" key="5">
    <source>
        <dbReference type="ARBA" id="ARBA00022777"/>
    </source>
</evidence>
<proteinExistence type="predicted"/>
<evidence type="ECO:0000313" key="13">
    <source>
        <dbReference type="EMBL" id="SDW27874.1"/>
    </source>
</evidence>
<keyword evidence="4" id="KW-0808">Transferase</keyword>
<dbReference type="GO" id="GO:0043565">
    <property type="term" value="F:sequence-specific DNA binding"/>
    <property type="evidence" value="ECO:0007669"/>
    <property type="project" value="InterPro"/>
</dbReference>
<dbReference type="SMART" id="SM00342">
    <property type="entry name" value="HTH_ARAC"/>
    <property type="match status" value="1"/>
</dbReference>
<dbReference type="InterPro" id="IPR036890">
    <property type="entry name" value="HATPase_C_sf"/>
</dbReference>
<dbReference type="SUPFAM" id="SSF52172">
    <property type="entry name" value="CheY-like"/>
    <property type="match status" value="1"/>
</dbReference>
<dbReference type="Proteomes" id="UP000199595">
    <property type="component" value="Unassembled WGS sequence"/>
</dbReference>
<dbReference type="SUPFAM" id="SSF55874">
    <property type="entry name" value="ATPase domain of HSP90 chaperone/DNA topoisomerase II/histidine kinase"/>
    <property type="match status" value="1"/>
</dbReference>
<feature type="domain" description="HTH araC/xylS-type" evidence="10">
    <location>
        <begin position="1274"/>
        <end position="1373"/>
    </location>
</feature>
<dbReference type="Pfam" id="PF02518">
    <property type="entry name" value="HATPase_c"/>
    <property type="match status" value="1"/>
</dbReference>
<dbReference type="InterPro" id="IPR013783">
    <property type="entry name" value="Ig-like_fold"/>
</dbReference>
<dbReference type="PANTHER" id="PTHR43547:SF2">
    <property type="entry name" value="HYBRID SIGNAL TRANSDUCTION HISTIDINE KINASE C"/>
    <property type="match status" value="1"/>
</dbReference>
<feature type="domain" description="Histidine kinase" evidence="11">
    <location>
        <begin position="863"/>
        <end position="1080"/>
    </location>
</feature>
<dbReference type="EMBL" id="FNNJ01000001">
    <property type="protein sequence ID" value="SDW27874.1"/>
    <property type="molecule type" value="Genomic_DNA"/>
</dbReference>
<dbReference type="PRINTS" id="PR00344">
    <property type="entry name" value="BCTRLSENSOR"/>
</dbReference>
<evidence type="ECO:0000256" key="8">
    <source>
        <dbReference type="PROSITE-ProRule" id="PRU00169"/>
    </source>
</evidence>
<dbReference type="InterPro" id="IPR015943">
    <property type="entry name" value="WD40/YVTN_repeat-like_dom_sf"/>
</dbReference>
<evidence type="ECO:0000256" key="9">
    <source>
        <dbReference type="SAM" id="Phobius"/>
    </source>
</evidence>
<name>A0A1H2S9R4_9FLAO</name>
<keyword evidence="9" id="KW-0472">Membrane</keyword>
<dbReference type="PROSITE" id="PS50109">
    <property type="entry name" value="HIS_KIN"/>
    <property type="match status" value="1"/>
</dbReference>
<evidence type="ECO:0000313" key="14">
    <source>
        <dbReference type="Proteomes" id="UP000199595"/>
    </source>
</evidence>
<dbReference type="Pfam" id="PF12833">
    <property type="entry name" value="HTH_18"/>
    <property type="match status" value="1"/>
</dbReference>